<proteinExistence type="predicted"/>
<sequence length="80" mass="8779">MKLSISFLFILCLVVLAFAAEQPSKQVIVSYPKDTPDHEYNLIKGFAAKTSESVMQSVQAMGAKSNVLIEEDKTVSINKS</sequence>
<dbReference type="Gene3D" id="3.30.70.80">
    <property type="entry name" value="Peptidase S8 propeptide/proteinase inhibitor I9"/>
    <property type="match status" value="1"/>
</dbReference>
<feature type="signal peptide" evidence="1">
    <location>
        <begin position="1"/>
        <end position="19"/>
    </location>
</feature>
<keyword evidence="3" id="KW-1185">Reference proteome</keyword>
<dbReference type="EMBL" id="CAVMBE010000007">
    <property type="protein sequence ID" value="CAK3865261.1"/>
    <property type="molecule type" value="Genomic_DNA"/>
</dbReference>
<protein>
    <submittedName>
        <fullName evidence="2">Uncharacterized protein</fullName>
    </submittedName>
</protein>
<dbReference type="InterPro" id="IPR037045">
    <property type="entry name" value="S8pro/Inhibitor_I9_sf"/>
</dbReference>
<keyword evidence="1" id="KW-0732">Signal</keyword>
<reference evidence="2" key="1">
    <citation type="submission" date="2023-11" db="EMBL/GenBank/DDBJ databases">
        <authorList>
            <person name="Alioto T."/>
            <person name="Alioto T."/>
            <person name="Gomez Garrido J."/>
        </authorList>
    </citation>
    <scope>NUCLEOTIDE SEQUENCE</scope>
</reference>
<organism evidence="2 3">
    <name type="scientific">Lecanosticta acicola</name>
    <dbReference type="NCBI Taxonomy" id="111012"/>
    <lineage>
        <taxon>Eukaryota</taxon>
        <taxon>Fungi</taxon>
        <taxon>Dikarya</taxon>
        <taxon>Ascomycota</taxon>
        <taxon>Pezizomycotina</taxon>
        <taxon>Dothideomycetes</taxon>
        <taxon>Dothideomycetidae</taxon>
        <taxon>Mycosphaerellales</taxon>
        <taxon>Mycosphaerellaceae</taxon>
        <taxon>Lecanosticta</taxon>
    </lineage>
</organism>
<evidence type="ECO:0000313" key="3">
    <source>
        <dbReference type="Proteomes" id="UP001296104"/>
    </source>
</evidence>
<evidence type="ECO:0000256" key="1">
    <source>
        <dbReference type="SAM" id="SignalP"/>
    </source>
</evidence>
<dbReference type="AlphaFoldDB" id="A0AAI8YTV8"/>
<comment type="caution">
    <text evidence="2">The sequence shown here is derived from an EMBL/GenBank/DDBJ whole genome shotgun (WGS) entry which is preliminary data.</text>
</comment>
<gene>
    <name evidence="2" type="ORF">LECACI_7A001886</name>
</gene>
<evidence type="ECO:0000313" key="2">
    <source>
        <dbReference type="EMBL" id="CAK3865261.1"/>
    </source>
</evidence>
<name>A0AAI8YTV8_9PEZI</name>
<accession>A0AAI8YTV8</accession>
<dbReference type="Proteomes" id="UP001296104">
    <property type="component" value="Unassembled WGS sequence"/>
</dbReference>
<dbReference type="SUPFAM" id="SSF54897">
    <property type="entry name" value="Protease propeptides/inhibitors"/>
    <property type="match status" value="1"/>
</dbReference>
<feature type="chain" id="PRO_5042564784" evidence="1">
    <location>
        <begin position="20"/>
        <end position="80"/>
    </location>
</feature>